<name>A0A5B7HXY8_PORTR</name>
<evidence type="ECO:0000313" key="3">
    <source>
        <dbReference type="Proteomes" id="UP000324222"/>
    </source>
</evidence>
<gene>
    <name evidence="2" type="ORF">E2C01_068899</name>
</gene>
<organism evidence="2 3">
    <name type="scientific">Portunus trituberculatus</name>
    <name type="common">Swimming crab</name>
    <name type="synonym">Neptunus trituberculatus</name>
    <dbReference type="NCBI Taxonomy" id="210409"/>
    <lineage>
        <taxon>Eukaryota</taxon>
        <taxon>Metazoa</taxon>
        <taxon>Ecdysozoa</taxon>
        <taxon>Arthropoda</taxon>
        <taxon>Crustacea</taxon>
        <taxon>Multicrustacea</taxon>
        <taxon>Malacostraca</taxon>
        <taxon>Eumalacostraca</taxon>
        <taxon>Eucarida</taxon>
        <taxon>Decapoda</taxon>
        <taxon>Pleocyemata</taxon>
        <taxon>Brachyura</taxon>
        <taxon>Eubrachyura</taxon>
        <taxon>Portunoidea</taxon>
        <taxon>Portunidae</taxon>
        <taxon>Portuninae</taxon>
        <taxon>Portunus</taxon>
    </lineage>
</organism>
<feature type="region of interest" description="Disordered" evidence="1">
    <location>
        <begin position="28"/>
        <end position="132"/>
    </location>
</feature>
<accession>A0A5B7HXY8</accession>
<keyword evidence="3" id="KW-1185">Reference proteome</keyword>
<feature type="compositionally biased region" description="Basic and acidic residues" evidence="1">
    <location>
        <begin position="58"/>
        <end position="73"/>
    </location>
</feature>
<dbReference type="AlphaFoldDB" id="A0A5B7HXY8"/>
<dbReference type="EMBL" id="VSRR010039120">
    <property type="protein sequence ID" value="MPC74539.1"/>
    <property type="molecule type" value="Genomic_DNA"/>
</dbReference>
<proteinExistence type="predicted"/>
<dbReference type="Proteomes" id="UP000324222">
    <property type="component" value="Unassembled WGS sequence"/>
</dbReference>
<comment type="caution">
    <text evidence="2">The sequence shown here is derived from an EMBL/GenBank/DDBJ whole genome shotgun (WGS) entry which is preliminary data.</text>
</comment>
<protein>
    <submittedName>
        <fullName evidence="2">Uncharacterized protein</fullName>
    </submittedName>
</protein>
<evidence type="ECO:0000256" key="1">
    <source>
        <dbReference type="SAM" id="MobiDB-lite"/>
    </source>
</evidence>
<reference evidence="2 3" key="1">
    <citation type="submission" date="2019-05" db="EMBL/GenBank/DDBJ databases">
        <title>Another draft genome of Portunus trituberculatus and its Hox gene families provides insights of decapod evolution.</title>
        <authorList>
            <person name="Jeong J.-H."/>
            <person name="Song I."/>
            <person name="Kim S."/>
            <person name="Choi T."/>
            <person name="Kim D."/>
            <person name="Ryu S."/>
            <person name="Kim W."/>
        </authorList>
    </citation>
    <scope>NUCLEOTIDE SEQUENCE [LARGE SCALE GENOMIC DNA]</scope>
    <source>
        <tissue evidence="2">Muscle</tissue>
    </source>
</reference>
<evidence type="ECO:0000313" key="2">
    <source>
        <dbReference type="EMBL" id="MPC74539.1"/>
    </source>
</evidence>
<sequence>MWAVREGGAHVEATWHEREGQGCLQVAFRRAHSPGSPQPRGPTTLHHTQPRRSLAPPEGEKLKDWGDDRELVQHNHCAAPPPARPEVPGQRGAGQPVSRCGQAAGDLPGVWQNRPSRNSRPAASPLQPGARI</sequence>